<reference evidence="4" key="2">
    <citation type="submission" date="2021-01" db="UniProtKB">
        <authorList>
            <consortium name="EnsemblMetazoa"/>
        </authorList>
    </citation>
    <scope>IDENTIFICATION</scope>
</reference>
<dbReference type="InParanoid" id="A0A7M7MZS3"/>
<dbReference type="CTD" id="67939"/>
<evidence type="ECO:0000313" key="4">
    <source>
        <dbReference type="EnsemblMetazoa" id="XP_030829080"/>
    </source>
</evidence>
<dbReference type="AlphaFoldDB" id="A0A7M7MZS3"/>
<feature type="domain" description="YbaK/aminoacyl-tRNA synthetase-associated" evidence="3">
    <location>
        <begin position="37"/>
        <end position="165"/>
    </location>
</feature>
<accession>A0A7M7MZS3</accession>
<evidence type="ECO:0000313" key="5">
    <source>
        <dbReference type="Proteomes" id="UP000007110"/>
    </source>
</evidence>
<dbReference type="Pfam" id="PF04073">
    <property type="entry name" value="tRNA_edit"/>
    <property type="match status" value="1"/>
</dbReference>
<keyword evidence="5" id="KW-1185">Reference proteome</keyword>
<evidence type="ECO:0000256" key="2">
    <source>
        <dbReference type="ARBA" id="ARBA00031612"/>
    </source>
</evidence>
<dbReference type="SUPFAM" id="SSF55826">
    <property type="entry name" value="YbaK/ProRS associated domain"/>
    <property type="match status" value="1"/>
</dbReference>
<protein>
    <recommendedName>
        <fullName evidence="2">PrdX deacylase domain-containing protein 1</fullName>
    </recommendedName>
</protein>
<dbReference type="PANTHER" id="PTHR31423:SF3">
    <property type="entry name" value="PROLYL-TRNA SYNTHETASE ASSOCIATED DOMAIN-CONTAINING PROTEIN 1-RELATED"/>
    <property type="match status" value="1"/>
</dbReference>
<proteinExistence type="inferred from homology"/>
<dbReference type="OMA" id="AGAHTKN"/>
<sequence>MASTDTPAASTTNGQGGRTELIAEFDRLGIVHETLEHPEVFTVEAMMPHIQHLTGAFCKNLFVKDKKKRLYLLTALHDRPIQLNAVCKKVGASGGLRLADESILKEKLGVTQGSVTPFAIFNDKAGDVKFILDSDIVNGGHKKMFGHPMVNTASTAISPEDLMKFAREMGHEPVLLDFSDM</sequence>
<dbReference type="InterPro" id="IPR040285">
    <property type="entry name" value="ProX/PRXD1"/>
</dbReference>
<dbReference type="InterPro" id="IPR007214">
    <property type="entry name" value="YbaK/aa-tRNA-synth-assoc-dom"/>
</dbReference>
<dbReference type="FunFam" id="3.90.960.10:FF:000005">
    <property type="entry name" value="Putative prolyl-tRNA synthetase"/>
    <property type="match status" value="1"/>
</dbReference>
<dbReference type="OrthoDB" id="424586at2759"/>
<dbReference type="Proteomes" id="UP000007110">
    <property type="component" value="Unassembled WGS sequence"/>
</dbReference>
<dbReference type="GeneID" id="753607"/>
<comment type="similarity">
    <text evidence="1">Belongs to the PRORSD1 family.</text>
</comment>
<evidence type="ECO:0000256" key="1">
    <source>
        <dbReference type="ARBA" id="ARBA00010201"/>
    </source>
</evidence>
<evidence type="ECO:0000259" key="3">
    <source>
        <dbReference type="Pfam" id="PF04073"/>
    </source>
</evidence>
<dbReference type="KEGG" id="spu:753607"/>
<dbReference type="FunCoup" id="A0A7M7MZS3">
    <property type="interactions" value="33"/>
</dbReference>
<dbReference type="RefSeq" id="XP_030829080.1">
    <property type="nucleotide sequence ID" value="XM_030973220.1"/>
</dbReference>
<dbReference type="PANTHER" id="PTHR31423">
    <property type="entry name" value="YBAK DOMAIN-CONTAINING PROTEIN"/>
    <property type="match status" value="1"/>
</dbReference>
<dbReference type="GO" id="GO:0002161">
    <property type="term" value="F:aminoacyl-tRNA deacylase activity"/>
    <property type="evidence" value="ECO:0007669"/>
    <property type="project" value="InterPro"/>
</dbReference>
<dbReference type="RefSeq" id="NP_001423260.1">
    <property type="nucleotide sequence ID" value="NM_001436331.1"/>
</dbReference>
<dbReference type="Gene3D" id="3.90.960.10">
    <property type="entry name" value="YbaK/aminoacyl-tRNA synthetase-associated domain"/>
    <property type="match status" value="1"/>
</dbReference>
<reference evidence="5" key="1">
    <citation type="submission" date="2015-02" db="EMBL/GenBank/DDBJ databases">
        <title>Genome sequencing for Strongylocentrotus purpuratus.</title>
        <authorList>
            <person name="Murali S."/>
            <person name="Liu Y."/>
            <person name="Vee V."/>
            <person name="English A."/>
            <person name="Wang M."/>
            <person name="Skinner E."/>
            <person name="Han Y."/>
            <person name="Muzny D.M."/>
            <person name="Worley K.C."/>
            <person name="Gibbs R.A."/>
        </authorList>
    </citation>
    <scope>NUCLEOTIDE SEQUENCE</scope>
</reference>
<dbReference type="InterPro" id="IPR036754">
    <property type="entry name" value="YbaK/aa-tRNA-synt-asso_dom_sf"/>
</dbReference>
<name>A0A7M7MZS3_STRPU</name>
<dbReference type="CDD" id="cd04335">
    <property type="entry name" value="PrdX_deacylase"/>
    <property type="match status" value="1"/>
</dbReference>
<dbReference type="EnsemblMetazoa" id="XM_030973220">
    <property type="protein sequence ID" value="XP_030829080"/>
    <property type="gene ID" value="LOC753607"/>
</dbReference>
<organism evidence="4 5">
    <name type="scientific">Strongylocentrotus purpuratus</name>
    <name type="common">Purple sea urchin</name>
    <dbReference type="NCBI Taxonomy" id="7668"/>
    <lineage>
        <taxon>Eukaryota</taxon>
        <taxon>Metazoa</taxon>
        <taxon>Echinodermata</taxon>
        <taxon>Eleutherozoa</taxon>
        <taxon>Echinozoa</taxon>
        <taxon>Echinoidea</taxon>
        <taxon>Euechinoidea</taxon>
        <taxon>Echinacea</taxon>
        <taxon>Camarodonta</taxon>
        <taxon>Echinidea</taxon>
        <taxon>Strongylocentrotidae</taxon>
        <taxon>Strongylocentrotus</taxon>
    </lineage>
</organism>